<dbReference type="EMBL" id="OCMU01000004">
    <property type="protein sequence ID" value="SOD22630.1"/>
    <property type="molecule type" value="Genomic_DNA"/>
</dbReference>
<gene>
    <name evidence="1" type="ORF">SAMN06297164_3533</name>
</gene>
<dbReference type="AlphaFoldDB" id="A0A286AL52"/>
<organism evidence="1 2">
    <name type="scientific">Nitrosomonas ureae</name>
    <dbReference type="NCBI Taxonomy" id="44577"/>
    <lineage>
        <taxon>Bacteria</taxon>
        <taxon>Pseudomonadati</taxon>
        <taxon>Pseudomonadota</taxon>
        <taxon>Betaproteobacteria</taxon>
        <taxon>Nitrosomonadales</taxon>
        <taxon>Nitrosomonadaceae</taxon>
        <taxon>Nitrosomonas</taxon>
    </lineage>
</organism>
<sequence length="37" mass="4222">MSLRLVMNTHHFQPRDIDAVPLLSLQFFLGLQAHACT</sequence>
<accession>A0A286AL52</accession>
<evidence type="ECO:0000313" key="2">
    <source>
        <dbReference type="Proteomes" id="UP000219335"/>
    </source>
</evidence>
<dbReference type="Proteomes" id="UP000219335">
    <property type="component" value="Unassembled WGS sequence"/>
</dbReference>
<name>A0A286AL52_9PROT</name>
<protein>
    <submittedName>
        <fullName evidence="1">Uncharacterized protein</fullName>
    </submittedName>
</protein>
<proteinExistence type="predicted"/>
<reference evidence="1 2" key="1">
    <citation type="submission" date="2017-09" db="EMBL/GenBank/DDBJ databases">
        <authorList>
            <person name="Ehlers B."/>
            <person name="Leendertz F.H."/>
        </authorList>
    </citation>
    <scope>NUCLEOTIDE SEQUENCE [LARGE SCALE GENOMIC DNA]</scope>
    <source>
        <strain evidence="1 2">Nm42</strain>
    </source>
</reference>
<evidence type="ECO:0000313" key="1">
    <source>
        <dbReference type="EMBL" id="SOD22630.1"/>
    </source>
</evidence>